<dbReference type="GO" id="GO:0046872">
    <property type="term" value="F:metal ion binding"/>
    <property type="evidence" value="ECO:0007669"/>
    <property type="project" value="UniProtKB-KW"/>
</dbReference>
<feature type="chain" id="PRO_5012636397" evidence="5">
    <location>
        <begin position="21"/>
        <end position="245"/>
    </location>
</feature>
<dbReference type="InterPro" id="IPR050682">
    <property type="entry name" value="ModA/WtpA"/>
</dbReference>
<evidence type="ECO:0000256" key="4">
    <source>
        <dbReference type="PIRSR" id="PIRSR004846-1"/>
    </source>
</evidence>
<dbReference type="GO" id="GO:0030973">
    <property type="term" value="F:molybdate ion binding"/>
    <property type="evidence" value="ECO:0007669"/>
    <property type="project" value="InterPro"/>
</dbReference>
<dbReference type="Pfam" id="PF13531">
    <property type="entry name" value="SBP_bac_11"/>
    <property type="match status" value="1"/>
</dbReference>
<accession>A0A1N6NHC4</accession>
<feature type="binding site" evidence="4">
    <location>
        <position position="57"/>
    </location>
    <ligand>
        <name>molybdate</name>
        <dbReference type="ChEBI" id="CHEBI:36264"/>
    </ligand>
</feature>
<dbReference type="InterPro" id="IPR005950">
    <property type="entry name" value="ModA"/>
</dbReference>
<reference evidence="6 7" key="1">
    <citation type="submission" date="2017-01" db="EMBL/GenBank/DDBJ databases">
        <authorList>
            <person name="Mah S.A."/>
            <person name="Swanson W.J."/>
            <person name="Moy G.W."/>
            <person name="Vacquier V.D."/>
        </authorList>
    </citation>
    <scope>NUCLEOTIDE SEQUENCE [LARGE SCALE GENOMIC DNA]</scope>
    <source>
        <strain evidence="6 7">DSM 7027</strain>
    </source>
</reference>
<dbReference type="STRING" id="49186.SAMN05421647_101321"/>
<dbReference type="RefSeq" id="WP_076460283.1">
    <property type="nucleotide sequence ID" value="NZ_FTMN01000001.1"/>
</dbReference>
<evidence type="ECO:0000313" key="7">
    <source>
        <dbReference type="Proteomes" id="UP000186895"/>
    </source>
</evidence>
<dbReference type="Gene3D" id="3.40.190.10">
    <property type="entry name" value="Periplasmic binding protein-like II"/>
    <property type="match status" value="2"/>
</dbReference>
<feature type="signal peptide" evidence="5">
    <location>
        <begin position="1"/>
        <end position="20"/>
    </location>
</feature>
<dbReference type="SUPFAM" id="SSF53850">
    <property type="entry name" value="Periplasmic binding protein-like II"/>
    <property type="match status" value="1"/>
</dbReference>
<evidence type="ECO:0000256" key="5">
    <source>
        <dbReference type="SAM" id="SignalP"/>
    </source>
</evidence>
<dbReference type="GO" id="GO:0015689">
    <property type="term" value="P:molybdate ion transport"/>
    <property type="evidence" value="ECO:0007669"/>
    <property type="project" value="InterPro"/>
</dbReference>
<dbReference type="CDD" id="cd13539">
    <property type="entry name" value="PBP2_AvModA"/>
    <property type="match status" value="1"/>
</dbReference>
<dbReference type="PANTHER" id="PTHR30632">
    <property type="entry name" value="MOLYBDATE-BINDING PERIPLASMIC PROTEIN"/>
    <property type="match status" value="1"/>
</dbReference>
<name>A0A1N6NHC4_9GAMM</name>
<dbReference type="PIRSF" id="PIRSF004846">
    <property type="entry name" value="ModA"/>
    <property type="match status" value="1"/>
</dbReference>
<gene>
    <name evidence="6" type="ORF">SAMN05421647_101321</name>
</gene>
<evidence type="ECO:0000256" key="3">
    <source>
        <dbReference type="ARBA" id="ARBA00022729"/>
    </source>
</evidence>
<keyword evidence="2 4" id="KW-0479">Metal-binding</keyword>
<organism evidence="6 7">
    <name type="scientific">Marinobacterium stanieri</name>
    <dbReference type="NCBI Taxonomy" id="49186"/>
    <lineage>
        <taxon>Bacteria</taxon>
        <taxon>Pseudomonadati</taxon>
        <taxon>Pseudomonadota</taxon>
        <taxon>Gammaproteobacteria</taxon>
        <taxon>Oceanospirillales</taxon>
        <taxon>Oceanospirillaceae</taxon>
        <taxon>Marinobacterium</taxon>
    </lineage>
</organism>
<keyword evidence="4" id="KW-0500">Molybdenum</keyword>
<dbReference type="EMBL" id="FTMN01000001">
    <property type="protein sequence ID" value="SIP91474.1"/>
    <property type="molecule type" value="Genomic_DNA"/>
</dbReference>
<feature type="binding site" evidence="4">
    <location>
        <position position="158"/>
    </location>
    <ligand>
        <name>molybdate</name>
        <dbReference type="ChEBI" id="CHEBI:36264"/>
    </ligand>
</feature>
<dbReference type="InterPro" id="IPR044084">
    <property type="entry name" value="AvModA-like_subst-bd"/>
</dbReference>
<keyword evidence="3 5" id="KW-0732">Signal</keyword>
<evidence type="ECO:0000256" key="1">
    <source>
        <dbReference type="ARBA" id="ARBA00009175"/>
    </source>
</evidence>
<comment type="similarity">
    <text evidence="1">Belongs to the bacterial solute-binding protein ModA family.</text>
</comment>
<evidence type="ECO:0000256" key="2">
    <source>
        <dbReference type="ARBA" id="ARBA00022723"/>
    </source>
</evidence>
<protein>
    <submittedName>
        <fullName evidence="6">Molybdate transport system substrate-binding protein</fullName>
    </submittedName>
</protein>
<dbReference type="Proteomes" id="UP000186895">
    <property type="component" value="Unassembled WGS sequence"/>
</dbReference>
<dbReference type="NCBIfam" id="TIGR01256">
    <property type="entry name" value="modA"/>
    <property type="match status" value="1"/>
</dbReference>
<dbReference type="eggNOG" id="COG0725">
    <property type="taxonomic scope" value="Bacteria"/>
</dbReference>
<dbReference type="PANTHER" id="PTHR30632:SF14">
    <property type="entry name" value="TUNGSTATE_MOLYBDATE_CHROMATE-BINDING PROTEIN MODA"/>
    <property type="match status" value="1"/>
</dbReference>
<evidence type="ECO:0000313" key="6">
    <source>
        <dbReference type="EMBL" id="SIP91474.1"/>
    </source>
</evidence>
<dbReference type="AlphaFoldDB" id="A0A1N6NHC4"/>
<keyword evidence="7" id="KW-1185">Reference proteome</keyword>
<proteinExistence type="inferred from homology"/>
<sequence>MNRTLCSFVCALVLSMPAQADTLRLAVAANFTAVLEQLVTAFDPDQQHDISISSASTGVLYTQITRGAPFDVFLAADRVRPERLEAEGLILPGSRATYAIGQLALWQPGNSPQSASDLLPGRLAIANPATAPYGLAAQQVLKANNQWQPEQLVQGTNIAQTYQFVDSGNVAQGFVALSLLLQQGVPEQHWALVPSHMHASIEQQLVRLKRSENNALAARFLQYIQTPEAQELIRQRGYGIADGTD</sequence>